<dbReference type="GO" id="GO:0005886">
    <property type="term" value="C:plasma membrane"/>
    <property type="evidence" value="ECO:0007669"/>
    <property type="project" value="TreeGrafter"/>
</dbReference>
<evidence type="ECO:0000256" key="9">
    <source>
        <dbReference type="ARBA" id="ARBA00023136"/>
    </source>
</evidence>
<evidence type="ECO:0000256" key="4">
    <source>
        <dbReference type="ARBA" id="ARBA00022692"/>
    </source>
</evidence>
<dbReference type="PROSITE" id="PS50088">
    <property type="entry name" value="ANK_REPEAT"/>
    <property type="match status" value="3"/>
</dbReference>
<keyword evidence="8" id="KW-0406">Ion transport</keyword>
<organism evidence="17 18">
    <name type="scientific">Aspergillus awamori</name>
    <name type="common">Black koji mold</name>
    <dbReference type="NCBI Taxonomy" id="105351"/>
    <lineage>
        <taxon>Eukaryota</taxon>
        <taxon>Fungi</taxon>
        <taxon>Dikarya</taxon>
        <taxon>Ascomycota</taxon>
        <taxon>Pezizomycotina</taxon>
        <taxon>Eurotiomycetes</taxon>
        <taxon>Eurotiomycetidae</taxon>
        <taxon>Eurotiales</taxon>
        <taxon>Aspergillaceae</taxon>
        <taxon>Aspergillus</taxon>
    </lineage>
</organism>
<dbReference type="GO" id="GO:0000293">
    <property type="term" value="F:ferric-chelate reductase activity"/>
    <property type="evidence" value="ECO:0007669"/>
    <property type="project" value="UniProtKB-ARBA"/>
</dbReference>
<dbReference type="GO" id="GO:0006826">
    <property type="term" value="P:iron ion transport"/>
    <property type="evidence" value="ECO:0007669"/>
    <property type="project" value="TreeGrafter"/>
</dbReference>
<feature type="signal peptide" evidence="14">
    <location>
        <begin position="1"/>
        <end position="18"/>
    </location>
</feature>
<dbReference type="InterPro" id="IPR051410">
    <property type="entry name" value="Ferric/Cupric_Reductase"/>
</dbReference>
<feature type="domain" description="NACHT" evidence="15">
    <location>
        <begin position="1161"/>
        <end position="1313"/>
    </location>
</feature>
<feature type="compositionally biased region" description="Basic and acidic residues" evidence="12">
    <location>
        <begin position="841"/>
        <end position="856"/>
    </location>
</feature>
<keyword evidence="4 13" id="KW-0812">Transmembrane</keyword>
<dbReference type="PANTHER" id="PTHR32361:SF9">
    <property type="entry name" value="FERRIC REDUCTASE TRANSMEMBRANE COMPONENT 3-RELATED"/>
    <property type="match status" value="1"/>
</dbReference>
<dbReference type="InterPro" id="IPR039261">
    <property type="entry name" value="FNR_nucleotide-bd"/>
</dbReference>
<dbReference type="Gene3D" id="3.40.50.300">
    <property type="entry name" value="P-loop containing nucleotide triphosphate hydrolases"/>
    <property type="match status" value="1"/>
</dbReference>
<dbReference type="Proteomes" id="UP000286921">
    <property type="component" value="Unassembled WGS sequence"/>
</dbReference>
<dbReference type="InterPro" id="IPR036770">
    <property type="entry name" value="Ankyrin_rpt-contain_sf"/>
</dbReference>
<evidence type="ECO:0000256" key="10">
    <source>
        <dbReference type="ARBA" id="ARBA00023180"/>
    </source>
</evidence>
<keyword evidence="14" id="KW-0732">Signal</keyword>
<evidence type="ECO:0000256" key="12">
    <source>
        <dbReference type="SAM" id="MobiDB-lite"/>
    </source>
</evidence>
<dbReference type="InterPro" id="IPR007111">
    <property type="entry name" value="NACHT_NTPase"/>
</dbReference>
<dbReference type="SUPFAM" id="SSF48403">
    <property type="entry name" value="Ankyrin repeat"/>
    <property type="match status" value="2"/>
</dbReference>
<feature type="chain" id="PRO_5019463997" evidence="14">
    <location>
        <begin position="19"/>
        <end position="2221"/>
    </location>
</feature>
<dbReference type="SMART" id="SM00248">
    <property type="entry name" value="ANK"/>
    <property type="match status" value="12"/>
</dbReference>
<sequence length="2221" mass="248222">MLSTSWLFLLVYLGLAFAGRPPTDEGCVTAVYTALGYLSFSGDPAQGAWEARCQNRLKVTSTYASADVYCTEEEHIAGFAQLQGYCLEYGKVDLIPREQLAENLTHDALSRMPVVEYGQIPKSQRIPTAVLISPTFYRRTFDTIDTWQFEVWSHNAFGLLGYAFWALVIAVGISHRLVRHIFHALDIRAGQWARSRLQWLWIPLDGIYHWLQTHLVVPAPLSSPRRKLLWWTFPTRVEAVTVLLFWVLSVVFCTLEYRPVEGNLYWPSIPDQIMRYAADRTGVLSFANLPLVWLFAGRNNIFIWATEWSFGTFNLFHRHIAWIATFQAVAHTLIYLVIMYQKGNVIRKLHKPYLIWGTLATVVMVVILPFAVQWFRHRLYETFLLLHILFSVALLFGCFYHTIIFEGHEYWNYLWPAVAIWIADRSLRLIRLIYCNIHVRANAGKGVQYTRSTATYDPSSDVIRLEVTPGSAHIRPSPGDFYYLYQPFRLTGWESHPFTLGAWSYDTQHRGSSSSKANEVDIDVTQVPLLSDPSSPGTTTPDETQLKHPQPHQHSRHSQLQIPKFIFWIRPYDGWTRSLRQQCTNSPDLTTTTTILLEGPYGNHFPLWSYESVLLIAGGTGIAAAVPYIQDHIARSSIESDTIPSKSNSTTTQTKDMHLIWVTRQEAFAQQFAGRELAPALARDDFRGSFYCTSSTPTPARSGDDDDGSDTDTDRRSSRDHLWKGDTGNIDILPGRPDLESLVLDHAHEAQLSESSAVVLVCGPSALADEARAAVHLAMRRGYRRIRFKMFDRIREKFHRHKDRNKSATPTDTPDIHVPPQAAVPAKSTPAITLHAMPKVPADEKPSEKAAEEKQSDGTQDLWVEALNSLPESKRETLKKMGFNDSSVHSGSTKASIDDLISVVNTKQEECEKNFWKVKFGGEEIVLRDYTTSIIDWLSTAGDIAVQFAPPQAAIPWSVIKSAMQIPIIEGEQMAALLAATEKIVRVLSRGQVYETVYLMNKPAMDDLTRNLQSALTRIYSACLDVLADSGTLFSKSTASRTLKAILEPGHMKDSLAAIGSQEAELMKDVSACEVRRSANADGKMAEMLNALNAPMARVDQGFQHLLTDMEAKDRIQMLEWISNIPFGTNHNNIRARRTPDTGKWLLEHDKFKTWDQGESSLFWLQGSLGTGKTFLTSTVIDFVKSRLEDNPKDEGVAFFYFNKNEQGRSDPLSALQSIVRQLSTTMKRPDAVQVKLKALCDKCRAEGSTLTLEQCKEQILSSISIYQRTTILIDAMDECDSDLRDQLIDALTLFISNSPTKNVKIFMSSRPDRTLKNLLEKTPNIDIDASDNKEDIRKYLSEVLGKRARRDKDFNDIKEEVTEVLLERCQGMFQWAALQTHQIERCQSKESIRKRLNNLPGNLQKAYDETWGQIEELEDCDQLIVHRALLWVMGVKTPLSTGQLLCAIRINVTGEEPSLLDEVKEQGLLSLCNNLLAFDSQQGVWRFPHLSVREYLETKMNWHSPQVNLHVASACLSWFINTYDKEVEGIKLMEWTKAPEPTEVYHPMHQLQIYMRHHWAKHVQMACDEGGKLTMLLKRFLGSPEKSSKEYQKWVSLINKDSFDIFRITPIYDNYRRLGVEDYSYLIASGLTNEYSLGTNDLNQAECPLSLMTWYAHTSPTLEMTYGKSDEEVEAGQHPTVREFDSELFPANVAIFAMCHFSFGTILAEWWEEMEFDPACVNERGHSLLTIAARVGCNGICKTLIEKGVDINLQNGGSRGVTYGSALIAAAHRGHTETVRCLVEHGADVNMRAQNGQYATALIAALSSQSIDVARYLVDEANADVNIDQIVPETEKKWWDKSEPIVLLTPVGLAANFKGTEALKMIIDAGANVNIQAQSGNPLCVAVGADNIETVKYLVQEVKADVNLPISSASFRTVLEQAISLNRGLELVKTLIEAGANVNPLEFGIGGPPLCRAAGAESRPEIKPDILCYLIEAGADIEKGDGERSPASIAWIEGNLQALQCLVEAGATFDAQEAFEQAIDWGSDDCARYLINEHPDRKKLVLDAPGSGLLSAVSNGHLSLVELLVESGANINGISEVGDYGSPLIAACGPGSYIEIAEYLIQAGADVNMVVQHGDYESPLAAAIMGSGKLKIVKALVDAGADVNQPLKRAGYSSYLAAAAGEGRIHILRYLLDAGATMDPSLEQGEYREALEAARELHGSDDDDEDSESDMGFGLL</sequence>
<feature type="region of interest" description="Disordered" evidence="12">
    <location>
        <begin position="799"/>
        <end position="822"/>
    </location>
</feature>
<evidence type="ECO:0000256" key="6">
    <source>
        <dbReference type="ARBA" id="ARBA00022989"/>
    </source>
</evidence>
<reference evidence="17 18" key="1">
    <citation type="submission" date="2016-09" db="EMBL/GenBank/DDBJ databases">
        <title>Aspergillus awamori IFM 58123T.</title>
        <authorList>
            <person name="Kusuya Y."/>
            <person name="Shimizu M."/>
            <person name="Takahashi H."/>
            <person name="Yaguchi T."/>
        </authorList>
    </citation>
    <scope>NUCLEOTIDE SEQUENCE [LARGE SCALE GENOMIC DNA]</scope>
    <source>
        <strain evidence="17 18">IFM 58123</strain>
    </source>
</reference>
<feature type="transmembrane region" description="Helical" evidence="13">
    <location>
        <begin position="316"/>
        <end position="341"/>
    </location>
</feature>
<feature type="region of interest" description="Disordered" evidence="12">
    <location>
        <begin position="2197"/>
        <end position="2221"/>
    </location>
</feature>
<feature type="repeat" description="ANK" evidence="11">
    <location>
        <begin position="2049"/>
        <end position="2081"/>
    </location>
</feature>
<keyword evidence="6 13" id="KW-1133">Transmembrane helix</keyword>
<dbReference type="Gene3D" id="1.25.40.20">
    <property type="entry name" value="Ankyrin repeat-containing domain"/>
    <property type="match status" value="2"/>
</dbReference>
<keyword evidence="7" id="KW-0560">Oxidoreductase</keyword>
<feature type="transmembrane region" description="Helical" evidence="13">
    <location>
        <begin position="353"/>
        <end position="372"/>
    </location>
</feature>
<feature type="region of interest" description="Disordered" evidence="12">
    <location>
        <begin position="693"/>
        <end position="729"/>
    </location>
</feature>
<dbReference type="SUPFAM" id="SSF52343">
    <property type="entry name" value="Ferredoxin reductase-like, C-terminal NADP-linked domain"/>
    <property type="match status" value="1"/>
</dbReference>
<evidence type="ECO:0000256" key="2">
    <source>
        <dbReference type="ARBA" id="ARBA00006278"/>
    </source>
</evidence>
<dbReference type="PANTHER" id="PTHR32361">
    <property type="entry name" value="FERRIC/CUPRIC REDUCTASE TRANSMEMBRANE COMPONENT"/>
    <property type="match status" value="1"/>
</dbReference>
<dbReference type="Pfam" id="PF24883">
    <property type="entry name" value="NPHP3_N"/>
    <property type="match status" value="1"/>
</dbReference>
<dbReference type="InterPro" id="IPR002110">
    <property type="entry name" value="Ankyrin_rpt"/>
</dbReference>
<protein>
    <submittedName>
        <fullName evidence="17">Probable ferric reductase transmembrane component</fullName>
    </submittedName>
</protein>
<dbReference type="PROSITE" id="PS50297">
    <property type="entry name" value="ANK_REP_REGION"/>
    <property type="match status" value="3"/>
</dbReference>
<feature type="transmembrane region" description="Helical" evidence="13">
    <location>
        <begin position="159"/>
        <end position="178"/>
    </location>
</feature>
<dbReference type="SFLD" id="SFLDS00052">
    <property type="entry name" value="Ferric_Reductase_Domain"/>
    <property type="match status" value="1"/>
</dbReference>
<evidence type="ECO:0000256" key="11">
    <source>
        <dbReference type="PROSITE-ProRule" id="PRU00023"/>
    </source>
</evidence>
<keyword evidence="5" id="KW-0677">Repeat</keyword>
<dbReference type="GO" id="GO:0015677">
    <property type="term" value="P:copper ion import"/>
    <property type="evidence" value="ECO:0007669"/>
    <property type="project" value="TreeGrafter"/>
</dbReference>
<dbReference type="SUPFAM" id="SSF52540">
    <property type="entry name" value="P-loop containing nucleoside triphosphate hydrolases"/>
    <property type="match status" value="1"/>
</dbReference>
<evidence type="ECO:0000256" key="13">
    <source>
        <dbReference type="SAM" id="Phobius"/>
    </source>
</evidence>
<feature type="repeat" description="ANK" evidence="11">
    <location>
        <begin position="1725"/>
        <end position="1757"/>
    </location>
</feature>
<comment type="similarity">
    <text evidence="2">Belongs to the ferric reductase (FRE) family.</text>
</comment>
<accession>A0A401KLN2</accession>
<proteinExistence type="inferred from homology"/>
<dbReference type="InterPro" id="IPR013130">
    <property type="entry name" value="Fe3_Rdtase_TM_dom"/>
</dbReference>
<evidence type="ECO:0000256" key="7">
    <source>
        <dbReference type="ARBA" id="ARBA00023002"/>
    </source>
</evidence>
<evidence type="ECO:0000256" key="14">
    <source>
        <dbReference type="SAM" id="SignalP"/>
    </source>
</evidence>
<feature type="compositionally biased region" description="Polar residues" evidence="12">
    <location>
        <begin position="532"/>
        <end position="543"/>
    </location>
</feature>
<evidence type="ECO:0000256" key="8">
    <source>
        <dbReference type="ARBA" id="ARBA00023065"/>
    </source>
</evidence>
<dbReference type="Pfam" id="PF08030">
    <property type="entry name" value="NAD_binding_6"/>
    <property type="match status" value="1"/>
</dbReference>
<evidence type="ECO:0000313" key="17">
    <source>
        <dbReference type="EMBL" id="GCB20151.1"/>
    </source>
</evidence>
<feature type="domain" description="FAD-binding FR-type" evidence="16">
    <location>
        <begin position="445"/>
        <end position="607"/>
    </location>
</feature>
<feature type="transmembrane region" description="Helical" evidence="13">
    <location>
        <begin position="384"/>
        <end position="403"/>
    </location>
</feature>
<dbReference type="InterPro" id="IPR027417">
    <property type="entry name" value="P-loop_NTPase"/>
</dbReference>
<feature type="repeat" description="ANK" evidence="11">
    <location>
        <begin position="1763"/>
        <end position="1795"/>
    </location>
</feature>
<evidence type="ECO:0000256" key="1">
    <source>
        <dbReference type="ARBA" id="ARBA00004141"/>
    </source>
</evidence>
<keyword evidence="18" id="KW-1185">Reference proteome</keyword>
<dbReference type="CDD" id="cd06186">
    <property type="entry name" value="NOX_Duox_like_FAD_NADP"/>
    <property type="match status" value="1"/>
</dbReference>
<dbReference type="GO" id="GO:0006879">
    <property type="term" value="P:intracellular iron ion homeostasis"/>
    <property type="evidence" value="ECO:0007669"/>
    <property type="project" value="TreeGrafter"/>
</dbReference>
<feature type="region of interest" description="Disordered" evidence="12">
    <location>
        <begin position="526"/>
        <end position="559"/>
    </location>
</feature>
<comment type="subcellular location">
    <subcellularLocation>
        <location evidence="1">Membrane</location>
        <topology evidence="1">Multi-pass membrane protein</topology>
    </subcellularLocation>
</comment>
<gene>
    <name evidence="17" type="ORF">AAWM_03036</name>
</gene>
<evidence type="ECO:0000256" key="5">
    <source>
        <dbReference type="ARBA" id="ARBA00022737"/>
    </source>
</evidence>
<dbReference type="PROSITE" id="PS51384">
    <property type="entry name" value="FAD_FR"/>
    <property type="match status" value="1"/>
</dbReference>
<keyword evidence="3" id="KW-0813">Transport</keyword>
<dbReference type="InterPro" id="IPR017927">
    <property type="entry name" value="FAD-bd_FR_type"/>
</dbReference>
<name>A0A401KLN2_ASPAW</name>
<dbReference type="Gene3D" id="3.40.50.80">
    <property type="entry name" value="Nucleotide-binding domain of ferredoxin-NADP reductase (FNR) module"/>
    <property type="match status" value="1"/>
</dbReference>
<evidence type="ECO:0000313" key="18">
    <source>
        <dbReference type="Proteomes" id="UP000286921"/>
    </source>
</evidence>
<keyword evidence="11" id="KW-0040">ANK repeat</keyword>
<feature type="region of interest" description="Disordered" evidence="12">
    <location>
        <begin position="839"/>
        <end position="861"/>
    </location>
</feature>
<keyword evidence="10" id="KW-0325">Glycoprotein</keyword>
<dbReference type="InterPro" id="IPR013121">
    <property type="entry name" value="Fe_red_NAD-bd_6"/>
</dbReference>
<dbReference type="Pfam" id="PF12796">
    <property type="entry name" value="Ank_2"/>
    <property type="match status" value="3"/>
</dbReference>
<evidence type="ECO:0000259" key="15">
    <source>
        <dbReference type="PROSITE" id="PS50837"/>
    </source>
</evidence>
<keyword evidence="9 13" id="KW-0472">Membrane</keyword>
<feature type="compositionally biased region" description="Basic and acidic residues" evidence="12">
    <location>
        <begin position="712"/>
        <end position="724"/>
    </location>
</feature>
<evidence type="ECO:0000259" key="16">
    <source>
        <dbReference type="PROSITE" id="PS51384"/>
    </source>
</evidence>
<dbReference type="Pfam" id="PF01794">
    <property type="entry name" value="Ferric_reduct"/>
    <property type="match status" value="1"/>
</dbReference>
<dbReference type="STRING" id="105351.A0A401KLN2"/>
<dbReference type="PROSITE" id="PS50837">
    <property type="entry name" value="NACHT"/>
    <property type="match status" value="1"/>
</dbReference>
<dbReference type="SFLD" id="SFLDG01168">
    <property type="entry name" value="Ferric_reductase_subgroup_(FRE"/>
    <property type="match status" value="1"/>
</dbReference>
<dbReference type="EMBL" id="BDHI01000007">
    <property type="protein sequence ID" value="GCB20151.1"/>
    <property type="molecule type" value="Genomic_DNA"/>
</dbReference>
<evidence type="ECO:0000256" key="3">
    <source>
        <dbReference type="ARBA" id="ARBA00022448"/>
    </source>
</evidence>
<dbReference type="InterPro" id="IPR056884">
    <property type="entry name" value="NPHP3-like_N"/>
</dbReference>
<comment type="caution">
    <text evidence="17">The sequence shown here is derived from an EMBL/GenBank/DDBJ whole genome shotgun (WGS) entry which is preliminary data.</text>
</comment>